<comment type="caution">
    <text evidence="2">The sequence shown here is derived from an EMBL/GenBank/DDBJ whole genome shotgun (WGS) entry which is preliminary data.</text>
</comment>
<proteinExistence type="predicted"/>
<gene>
    <name evidence="2" type="ORF">HQ945_02575</name>
</gene>
<accession>A0A849VQ44</accession>
<keyword evidence="3" id="KW-1185">Reference proteome</keyword>
<evidence type="ECO:0000256" key="1">
    <source>
        <dbReference type="SAM" id="SignalP"/>
    </source>
</evidence>
<dbReference type="PROSITE" id="PS51257">
    <property type="entry name" value="PROKAR_LIPOPROTEIN"/>
    <property type="match status" value="1"/>
</dbReference>
<evidence type="ECO:0008006" key="4">
    <source>
        <dbReference type="Google" id="ProtNLM"/>
    </source>
</evidence>
<dbReference type="RefSeq" id="WP_091919176.1">
    <property type="nucleotide sequence ID" value="NZ_JABUMX010000001.1"/>
</dbReference>
<dbReference type="EMBL" id="JABUMX010000001">
    <property type="protein sequence ID" value="NTS30127.1"/>
    <property type="molecule type" value="Genomic_DNA"/>
</dbReference>
<dbReference type="AlphaFoldDB" id="A0A849VQ44"/>
<feature type="signal peptide" evidence="1">
    <location>
        <begin position="1"/>
        <end position="17"/>
    </location>
</feature>
<dbReference type="Proteomes" id="UP000550508">
    <property type="component" value="Unassembled WGS sequence"/>
</dbReference>
<evidence type="ECO:0000313" key="2">
    <source>
        <dbReference type="EMBL" id="NTS30127.1"/>
    </source>
</evidence>
<sequence>MRFTVLFALLLLLFVAACQTITPEQQRAMDNQKCASFGFKRGTTAFSNCLLRLDLDRRADRRAQMQFNQPVFIYGPPYYGPGWW</sequence>
<protein>
    <recommendedName>
        <fullName evidence="4">Lipoprotein</fullName>
    </recommendedName>
</protein>
<feature type="chain" id="PRO_5032974345" description="Lipoprotein" evidence="1">
    <location>
        <begin position="18"/>
        <end position="84"/>
    </location>
</feature>
<reference evidence="2 3" key="1">
    <citation type="submission" date="2020-05" db="EMBL/GenBank/DDBJ databases">
        <authorList>
            <person name="Kim M.K."/>
        </authorList>
    </citation>
    <scope>NUCLEOTIDE SEQUENCE [LARGE SCALE GENOMIC DNA]</scope>
    <source>
        <strain evidence="2 3">BT25</strain>
    </source>
</reference>
<name>A0A849VQ44_9HYPH</name>
<organism evidence="2 3">
    <name type="scientific">Phyllobacterium pellucidum</name>
    <dbReference type="NCBI Taxonomy" id="2740464"/>
    <lineage>
        <taxon>Bacteria</taxon>
        <taxon>Pseudomonadati</taxon>
        <taxon>Pseudomonadota</taxon>
        <taxon>Alphaproteobacteria</taxon>
        <taxon>Hyphomicrobiales</taxon>
        <taxon>Phyllobacteriaceae</taxon>
        <taxon>Phyllobacterium</taxon>
    </lineage>
</organism>
<keyword evidence="1" id="KW-0732">Signal</keyword>
<evidence type="ECO:0000313" key="3">
    <source>
        <dbReference type="Proteomes" id="UP000550508"/>
    </source>
</evidence>